<dbReference type="InterPro" id="IPR022234">
    <property type="entry name" value="DUF3759"/>
</dbReference>
<feature type="compositionally biased region" description="Acidic residues" evidence="1">
    <location>
        <begin position="85"/>
        <end position="94"/>
    </location>
</feature>
<evidence type="ECO:0000256" key="1">
    <source>
        <dbReference type="SAM" id="MobiDB-lite"/>
    </source>
</evidence>
<sequence length="374" mass="42321">MLAHDQPKKEENVFKQAWHSVEEALHLRSEPDVPPPVPEKDEKWKVKTVNKAVPVGPKTTPEAQAEPGFWDKLFHHKKSSSVTTQDDDDDEDDWVSISVPADAALKQLGVEGDDKDLEDKKNYFKRMATRVQEKFDDDSDDSDDDSDNETSKAAPKTEEEKREKQQRKKLAPKVDPKEMKAAHKAIYQTPDSDDDDEEDKKMFGSWWDACHPRRSWAERKLAKEREAEAERQRVLAELAAKKKAEEEAAAAAAAAEAARNKWWKFGLSKSPEEKAAKEKEKAKAKERKEHKETTHKRQAIASAAAYEAVKEYQAREAKKGKKSSHGEMKAILAGMAMAEAIKLLSKDDEDDEEARDETVADAGSKVLKLFELMN</sequence>
<feature type="compositionally biased region" description="Acidic residues" evidence="1">
    <location>
        <begin position="135"/>
        <end position="148"/>
    </location>
</feature>
<feature type="region of interest" description="Disordered" evidence="1">
    <location>
        <begin position="129"/>
        <end position="200"/>
    </location>
</feature>
<keyword evidence="3" id="KW-1185">Reference proteome</keyword>
<name>A0A9P5SCX7_9FUNG</name>
<organism evidence="2 3">
    <name type="scientific">Podila minutissima</name>
    <dbReference type="NCBI Taxonomy" id="64525"/>
    <lineage>
        <taxon>Eukaryota</taxon>
        <taxon>Fungi</taxon>
        <taxon>Fungi incertae sedis</taxon>
        <taxon>Mucoromycota</taxon>
        <taxon>Mortierellomycotina</taxon>
        <taxon>Mortierellomycetes</taxon>
        <taxon>Mortierellales</taxon>
        <taxon>Mortierellaceae</taxon>
        <taxon>Podila</taxon>
    </lineage>
</organism>
<feature type="region of interest" description="Disordered" evidence="1">
    <location>
        <begin position="76"/>
        <end position="98"/>
    </location>
</feature>
<dbReference type="Proteomes" id="UP000696485">
    <property type="component" value="Unassembled WGS sequence"/>
</dbReference>
<protein>
    <submittedName>
        <fullName evidence="2">Uncharacterized protein</fullName>
    </submittedName>
</protein>
<dbReference type="Pfam" id="PF12585">
    <property type="entry name" value="DUF3759"/>
    <property type="match status" value="1"/>
</dbReference>
<feature type="region of interest" description="Disordered" evidence="1">
    <location>
        <begin position="267"/>
        <end position="300"/>
    </location>
</feature>
<reference evidence="2" key="1">
    <citation type="journal article" date="2020" name="Fungal Divers.">
        <title>Resolving the Mortierellaceae phylogeny through synthesis of multi-gene phylogenetics and phylogenomics.</title>
        <authorList>
            <person name="Vandepol N."/>
            <person name="Liber J."/>
            <person name="Desiro A."/>
            <person name="Na H."/>
            <person name="Kennedy M."/>
            <person name="Barry K."/>
            <person name="Grigoriev I.V."/>
            <person name="Miller A.N."/>
            <person name="O'Donnell K."/>
            <person name="Stajich J.E."/>
            <person name="Bonito G."/>
        </authorList>
    </citation>
    <scope>NUCLEOTIDE SEQUENCE</scope>
    <source>
        <strain evidence="2">NVP1</strain>
    </source>
</reference>
<comment type="caution">
    <text evidence="2">The sequence shown here is derived from an EMBL/GenBank/DDBJ whole genome shotgun (WGS) entry which is preliminary data.</text>
</comment>
<gene>
    <name evidence="2" type="ORF">BG006_010750</name>
</gene>
<feature type="compositionally biased region" description="Basic and acidic residues" evidence="1">
    <location>
        <begin position="172"/>
        <end position="181"/>
    </location>
</feature>
<dbReference type="EMBL" id="JAAAUY010000872">
    <property type="protein sequence ID" value="KAF9325787.1"/>
    <property type="molecule type" value="Genomic_DNA"/>
</dbReference>
<feature type="compositionally biased region" description="Basic and acidic residues" evidence="1">
    <location>
        <begin position="270"/>
        <end position="292"/>
    </location>
</feature>
<evidence type="ECO:0000313" key="3">
    <source>
        <dbReference type="Proteomes" id="UP000696485"/>
    </source>
</evidence>
<proteinExistence type="predicted"/>
<accession>A0A9P5SCX7</accession>
<evidence type="ECO:0000313" key="2">
    <source>
        <dbReference type="EMBL" id="KAF9325787.1"/>
    </source>
</evidence>
<dbReference type="AlphaFoldDB" id="A0A9P5SCX7"/>